<name>D6MLW5_9BACT</name>
<dbReference type="Pfam" id="PF02638">
    <property type="entry name" value="GHL10"/>
    <property type="match status" value="1"/>
</dbReference>
<evidence type="ECO:0000313" key="4">
    <source>
        <dbReference type="EMBL" id="ACS83705.1"/>
    </source>
</evidence>
<dbReference type="PANTHER" id="PTHR43405:SF1">
    <property type="entry name" value="GLYCOSYL HYDROLASE DIGH"/>
    <property type="match status" value="1"/>
</dbReference>
<dbReference type="PANTHER" id="PTHR43405">
    <property type="entry name" value="GLYCOSYL HYDROLASE DIGH"/>
    <property type="match status" value="1"/>
</dbReference>
<gene>
    <name evidence="4" type="ORF">WISOIL_0016</name>
</gene>
<dbReference type="EMBL" id="GQ244490">
    <property type="protein sequence ID" value="ACS83705.1"/>
    <property type="molecule type" value="Genomic_DNA"/>
</dbReference>
<dbReference type="SUPFAM" id="SSF51445">
    <property type="entry name" value="(Trans)glycosidases"/>
    <property type="match status" value="1"/>
</dbReference>
<feature type="chain" id="PRO_5003086658" description="Glycosyl hydrolase-like 10 domain-containing protein" evidence="2">
    <location>
        <begin position="28"/>
        <end position="425"/>
    </location>
</feature>
<protein>
    <recommendedName>
        <fullName evidence="3">Glycosyl hydrolase-like 10 domain-containing protein</fullName>
    </recommendedName>
</protein>
<dbReference type="InterPro" id="IPR003790">
    <property type="entry name" value="GHL10"/>
</dbReference>
<accession>D6MLW5</accession>
<feature type="signal peptide" evidence="2">
    <location>
        <begin position="1"/>
        <end position="27"/>
    </location>
</feature>
<dbReference type="Gene3D" id="3.20.20.80">
    <property type="entry name" value="Glycosidases"/>
    <property type="match status" value="1"/>
</dbReference>
<proteinExistence type="predicted"/>
<sequence>MGENMIRVIRGNVFQSFLFAVCLVACAGAFGAKHSHPAPADKPSTNTEIRAVWASTLSPCMNTPEEIHRLVESTRKAHLNTIIAQVRHRGIVYYKSKAEPMAPAPAKIAGFDPLATLLKEAHETSGGQQRLDVYAWFNAFALEKIEQSSATEKLRPWLSLTTTGSVASFLDPAIPEVQNHLLSLVEDCLRDYDIDGINLDFIRYPENDAGYHPVAIKRFHEQYGSKAKASPDNPDWNTFRRDQVTAFVRRCHDAVLRLRPNAVISIDAIGFGGPPKKDFSDSRPYQQVHQDWAGWLRAGYIDAVTRMGYKRESVPQQAQDFRGWADFSRQLQDECPGRYVTLGIGGYLNTEEDTLTQYREAQKRNLGTSLFSYWRPTRASNQTNQYGPDSPFWEKLGTQIYPSIIGPVRPEARRIPKQESKRVPR</sequence>
<feature type="domain" description="Glycosyl hydrolase-like 10" evidence="3">
    <location>
        <begin position="48"/>
        <end position="319"/>
    </location>
</feature>
<keyword evidence="1 2" id="KW-0732">Signal</keyword>
<dbReference type="AlphaFoldDB" id="D6MLW5"/>
<dbReference type="InterPro" id="IPR017853">
    <property type="entry name" value="GH"/>
</dbReference>
<evidence type="ECO:0000256" key="2">
    <source>
        <dbReference type="SAM" id="SignalP"/>
    </source>
</evidence>
<organism evidence="4">
    <name type="scientific">uncultured bacterium AOCefta2</name>
    <dbReference type="NCBI Taxonomy" id="654977"/>
    <lineage>
        <taxon>Bacteria</taxon>
        <taxon>environmental samples</taxon>
    </lineage>
</organism>
<evidence type="ECO:0000256" key="1">
    <source>
        <dbReference type="ARBA" id="ARBA00022729"/>
    </source>
</evidence>
<dbReference type="InterPro" id="IPR052177">
    <property type="entry name" value="Divisome_Glycosyl_Hydrolase"/>
</dbReference>
<reference evidence="4" key="1">
    <citation type="journal article" date="2010" name="Appl. Environ. Microbiol.">
        <title>Metagenomics Reveals Antibiotic Resistance Genes Encoding Predicted Bifunctional Proteins in Apple Orchard Soil.</title>
        <authorList>
            <person name="Donato J.J."/>
            <person name="Moe L.A."/>
            <person name="Converse B.J."/>
            <person name="Smart K.D."/>
            <person name="Berklein F.C."/>
            <person name="McManus P.S."/>
            <person name="Handelsman J."/>
        </authorList>
    </citation>
    <scope>NUCLEOTIDE SEQUENCE</scope>
</reference>
<evidence type="ECO:0000259" key="3">
    <source>
        <dbReference type="Pfam" id="PF02638"/>
    </source>
</evidence>